<dbReference type="InterPro" id="IPR014710">
    <property type="entry name" value="RmlC-like_jellyroll"/>
</dbReference>
<dbReference type="RefSeq" id="WP_249904973.1">
    <property type="nucleotide sequence ID" value="NZ_JAMGBA010000003.1"/>
</dbReference>
<comment type="caution">
    <text evidence="2">The sequence shown here is derived from an EMBL/GenBank/DDBJ whole genome shotgun (WGS) entry which is preliminary data.</text>
</comment>
<dbReference type="Gene3D" id="2.60.120.10">
    <property type="entry name" value="Jelly Rolls"/>
    <property type="match status" value="2"/>
</dbReference>
<name>A0ABT0RX93_9SPHN</name>
<dbReference type="InterPro" id="IPR024203">
    <property type="entry name" value="Deoxy-glucuronate_isom_IolB"/>
</dbReference>
<keyword evidence="1 2" id="KW-0413">Isomerase</keyword>
<protein>
    <submittedName>
        <fullName evidence="2">5-deoxy-glucuronate isomerase</fullName>
        <ecNumber evidence="2">5.3.1.30</ecNumber>
    </submittedName>
</protein>
<dbReference type="Pfam" id="PF04962">
    <property type="entry name" value="KduI"/>
    <property type="match status" value="1"/>
</dbReference>
<proteinExistence type="predicted"/>
<dbReference type="InterPro" id="IPR021120">
    <property type="entry name" value="KduI/IolB_isomerase"/>
</dbReference>
<evidence type="ECO:0000313" key="2">
    <source>
        <dbReference type="EMBL" id="MCL6699516.1"/>
    </source>
</evidence>
<dbReference type="InterPro" id="IPR011051">
    <property type="entry name" value="RmlC_Cupin_sf"/>
</dbReference>
<dbReference type="PANTHER" id="PTHR39193:SF1">
    <property type="entry name" value="5-DEOXY-GLUCURONATE ISOMERASE"/>
    <property type="match status" value="1"/>
</dbReference>
<accession>A0ABT0RX93</accession>
<keyword evidence="3" id="KW-1185">Reference proteome</keyword>
<gene>
    <name evidence="2" type="primary">iolB</name>
    <name evidence="2" type="ORF">LZ496_12065</name>
</gene>
<dbReference type="PIRSF" id="PIRSF036628">
    <property type="entry name" value="IolB"/>
    <property type="match status" value="1"/>
</dbReference>
<dbReference type="GO" id="GO:0102482">
    <property type="term" value="F:5-deoxy-D-glucuronate isomerase activity"/>
    <property type="evidence" value="ECO:0007669"/>
    <property type="project" value="UniProtKB-EC"/>
</dbReference>
<reference evidence="2 3" key="1">
    <citation type="submission" date="2022-05" db="EMBL/GenBank/DDBJ databases">
        <authorList>
            <person name="Jo J.-H."/>
            <person name="Im W.-T."/>
        </authorList>
    </citation>
    <scope>NUCLEOTIDE SEQUENCE [LARGE SCALE GENOMIC DNA]</scope>
    <source>
        <strain evidence="2 3">NSE70-1</strain>
    </source>
</reference>
<dbReference type="NCBIfam" id="TIGR04378">
    <property type="entry name" value="myo_inos_iolB"/>
    <property type="match status" value="1"/>
</dbReference>
<dbReference type="EMBL" id="JAMGBA010000003">
    <property type="protein sequence ID" value="MCL6699516.1"/>
    <property type="molecule type" value="Genomic_DNA"/>
</dbReference>
<dbReference type="Proteomes" id="UP001203410">
    <property type="component" value="Unassembled WGS sequence"/>
</dbReference>
<sequence>MTLRVRPHAPAADGSVLEVTPESAGWSHVGFQVVKLEPGQRHDGGAPDREACLVILAGTASVRAGELVLERAGTRESVFDDIPPAAVYVPAGVPFEVTAETPVELAIGSAPGQGRGEPRLIDPARMSREVRGQGTNQRFVRNVLPETEPAESLLVVEVITPGGHWSSYPPHKHDTATEGEETALEETYYHRLNPPQGFAVQRVYTDDRSIDETISVEDGDVVMVPRGYHPAGAPHGYDLYYLNVMAGPDRHWIFRNDPTHDWIVRK</sequence>
<evidence type="ECO:0000313" key="3">
    <source>
        <dbReference type="Proteomes" id="UP001203410"/>
    </source>
</evidence>
<dbReference type="PANTHER" id="PTHR39193">
    <property type="entry name" value="5-DEOXY-GLUCURONATE ISOMERASE"/>
    <property type="match status" value="1"/>
</dbReference>
<organism evidence="2 3">
    <name type="scientific">Sphingomonas caseinilyticus</name>
    <dbReference type="NCBI Taxonomy" id="2908205"/>
    <lineage>
        <taxon>Bacteria</taxon>
        <taxon>Pseudomonadati</taxon>
        <taxon>Pseudomonadota</taxon>
        <taxon>Alphaproteobacteria</taxon>
        <taxon>Sphingomonadales</taxon>
        <taxon>Sphingomonadaceae</taxon>
        <taxon>Sphingomonas</taxon>
    </lineage>
</organism>
<dbReference type="EC" id="5.3.1.30" evidence="2"/>
<evidence type="ECO:0000256" key="1">
    <source>
        <dbReference type="ARBA" id="ARBA00023235"/>
    </source>
</evidence>
<dbReference type="SUPFAM" id="SSF51182">
    <property type="entry name" value="RmlC-like cupins"/>
    <property type="match status" value="1"/>
</dbReference>